<dbReference type="EMBL" id="HG792016">
    <property type="protein sequence ID" value="CDM31647.1"/>
    <property type="molecule type" value="Genomic_DNA"/>
</dbReference>
<sequence length="36" mass="4077">MNKYCMPYNPNKPPPPLPMKSNYPIAQATMLISDPL</sequence>
<organism evidence="1 2">
    <name type="scientific">Penicillium roqueforti (strain FM164)</name>
    <dbReference type="NCBI Taxonomy" id="1365484"/>
    <lineage>
        <taxon>Eukaryota</taxon>
        <taxon>Fungi</taxon>
        <taxon>Dikarya</taxon>
        <taxon>Ascomycota</taxon>
        <taxon>Pezizomycotina</taxon>
        <taxon>Eurotiomycetes</taxon>
        <taxon>Eurotiomycetidae</taxon>
        <taxon>Eurotiales</taxon>
        <taxon>Aspergillaceae</taxon>
        <taxon>Penicillium</taxon>
    </lineage>
</organism>
<name>W6QQ09_PENRF</name>
<evidence type="ECO:0000313" key="2">
    <source>
        <dbReference type="Proteomes" id="UP000030686"/>
    </source>
</evidence>
<reference evidence="1" key="1">
    <citation type="journal article" date="2014" name="Nat. Commun.">
        <title>Multiple recent horizontal transfers of a large genomic region in cheese making fungi.</title>
        <authorList>
            <person name="Cheeseman K."/>
            <person name="Ropars J."/>
            <person name="Renault P."/>
            <person name="Dupont J."/>
            <person name="Gouzy J."/>
            <person name="Branca A."/>
            <person name="Abraham A.L."/>
            <person name="Ceppi M."/>
            <person name="Conseiller E."/>
            <person name="Debuchy R."/>
            <person name="Malagnac F."/>
            <person name="Goarin A."/>
            <person name="Silar P."/>
            <person name="Lacoste S."/>
            <person name="Sallet E."/>
            <person name="Bensimon A."/>
            <person name="Giraud T."/>
            <person name="Brygoo Y."/>
        </authorList>
    </citation>
    <scope>NUCLEOTIDE SEQUENCE [LARGE SCALE GENOMIC DNA]</scope>
    <source>
        <strain evidence="1">FM164</strain>
    </source>
</reference>
<accession>W6QQ09</accession>
<dbReference type="Proteomes" id="UP000030686">
    <property type="component" value="Unassembled WGS sequence"/>
</dbReference>
<gene>
    <name evidence="1" type="ORF">PROQFM164_S02g001798</name>
</gene>
<protein>
    <submittedName>
        <fullName evidence="1">Genomic scaffold, ProqFM164S02</fullName>
    </submittedName>
</protein>
<proteinExistence type="predicted"/>
<keyword evidence="2" id="KW-1185">Reference proteome</keyword>
<dbReference type="AlphaFoldDB" id="W6QQ09"/>
<evidence type="ECO:0000313" key="1">
    <source>
        <dbReference type="EMBL" id="CDM31647.1"/>
    </source>
</evidence>